<comment type="caution">
    <text evidence="1">The sequence shown here is derived from an EMBL/GenBank/DDBJ whole genome shotgun (WGS) entry which is preliminary data.</text>
</comment>
<sequence>KGDDKFITTDYLQQCLLIDTLNKGIGQPVVITSTGGNKGGGTVLTPLGRSLLTWYDQAEAHLNEQSQQQLIELEKILFGK</sequence>
<dbReference type="SUPFAM" id="SSF46785">
    <property type="entry name" value="Winged helix' DNA-binding domain"/>
    <property type="match status" value="1"/>
</dbReference>
<protein>
    <recommendedName>
        <fullName evidence="2">LysR family transcriptional regulator</fullName>
    </recommendedName>
</protein>
<gene>
    <name evidence="1" type="ORF">DML78_25160</name>
</gene>
<reference evidence="1" key="1">
    <citation type="submission" date="2018-06" db="EMBL/GenBank/DDBJ databases">
        <authorList>
            <consortium name="GenomeTrakr network: Whole genome sequencing for foodborne pathogen traceback"/>
        </authorList>
    </citation>
    <scope>NUCLEOTIDE SEQUENCE</scope>
    <source>
        <strain evidence="1">FSIS11810049</strain>
    </source>
</reference>
<name>A0A604CSC8_SALIN</name>
<dbReference type="Gene3D" id="1.10.10.10">
    <property type="entry name" value="Winged helix-like DNA-binding domain superfamily/Winged helix DNA-binding domain"/>
    <property type="match status" value="1"/>
</dbReference>
<feature type="non-terminal residue" evidence="1">
    <location>
        <position position="1"/>
    </location>
</feature>
<dbReference type="EMBL" id="AAKOWC010000119">
    <property type="protein sequence ID" value="ECU0950906.1"/>
    <property type="molecule type" value="Genomic_DNA"/>
</dbReference>
<evidence type="ECO:0008006" key="2">
    <source>
        <dbReference type="Google" id="ProtNLM"/>
    </source>
</evidence>
<proteinExistence type="predicted"/>
<dbReference type="InterPro" id="IPR036388">
    <property type="entry name" value="WH-like_DNA-bd_sf"/>
</dbReference>
<accession>A0A604CSC8</accession>
<evidence type="ECO:0000313" key="1">
    <source>
        <dbReference type="EMBL" id="ECU0950906.1"/>
    </source>
</evidence>
<organism evidence="1">
    <name type="scientific">Salmonella infantis</name>
    <dbReference type="NCBI Taxonomy" id="595"/>
    <lineage>
        <taxon>Bacteria</taxon>
        <taxon>Pseudomonadati</taxon>
        <taxon>Pseudomonadota</taxon>
        <taxon>Gammaproteobacteria</taxon>
        <taxon>Enterobacterales</taxon>
        <taxon>Enterobacteriaceae</taxon>
        <taxon>Salmonella</taxon>
    </lineage>
</organism>
<dbReference type="AlphaFoldDB" id="A0A604CSC8"/>
<dbReference type="InterPro" id="IPR036390">
    <property type="entry name" value="WH_DNA-bd_sf"/>
</dbReference>